<keyword evidence="8" id="KW-0391">Immunity</keyword>
<feature type="domain" description="GOLD" evidence="17">
    <location>
        <begin position="696"/>
        <end position="807"/>
    </location>
</feature>
<evidence type="ECO:0000313" key="19">
    <source>
        <dbReference type="EMBL" id="KAG0118206.1"/>
    </source>
</evidence>
<evidence type="ECO:0000256" key="9">
    <source>
        <dbReference type="ARBA" id="ARBA00022889"/>
    </source>
</evidence>
<reference evidence="19" key="1">
    <citation type="submission" date="2020-10" db="EMBL/GenBank/DDBJ databases">
        <title>Feather gene expression reveals the developmental basis of iridescence in African starlings.</title>
        <authorList>
            <person name="Rubenstein D.R."/>
        </authorList>
    </citation>
    <scope>NUCLEOTIDE SEQUENCE</scope>
    <source>
        <strain evidence="19">SS15</strain>
        <tissue evidence="19">Liver</tissue>
    </source>
</reference>
<evidence type="ECO:0000256" key="11">
    <source>
        <dbReference type="ARBA" id="ARBA00023180"/>
    </source>
</evidence>
<evidence type="ECO:0000259" key="18">
    <source>
        <dbReference type="PROSITE" id="PS51020"/>
    </source>
</evidence>
<organism evidence="19">
    <name type="scientific">Lamprotornis superbus</name>
    <dbReference type="NCBI Taxonomy" id="245042"/>
    <lineage>
        <taxon>Eukaryota</taxon>
        <taxon>Metazoa</taxon>
        <taxon>Chordata</taxon>
        <taxon>Craniata</taxon>
        <taxon>Vertebrata</taxon>
        <taxon>Euteleostomi</taxon>
        <taxon>Archelosauria</taxon>
        <taxon>Archosauria</taxon>
        <taxon>Dinosauria</taxon>
        <taxon>Saurischia</taxon>
        <taxon>Theropoda</taxon>
        <taxon>Coelurosauria</taxon>
        <taxon>Aves</taxon>
        <taxon>Neognathae</taxon>
        <taxon>Neoaves</taxon>
        <taxon>Telluraves</taxon>
        <taxon>Australaves</taxon>
        <taxon>Passeriformes</taxon>
        <taxon>Sturnidae</taxon>
        <taxon>Lamprotornis</taxon>
    </lineage>
</organism>
<dbReference type="NCBIfam" id="NF038123">
    <property type="entry name" value="NF038123_dom"/>
    <property type="match status" value="1"/>
</dbReference>
<keyword evidence="6" id="KW-0732">Signal</keyword>
<keyword evidence="5" id="KW-0479">Metal-binding</keyword>
<dbReference type="GO" id="GO:0045087">
    <property type="term" value="P:innate immune response"/>
    <property type="evidence" value="ECO:0007669"/>
    <property type="project" value="UniProtKB-KW"/>
</dbReference>
<reference evidence="20" key="3">
    <citation type="submission" date="2022-01" db="EMBL/GenBank/DDBJ databases">
        <authorList>
            <person name="Rubenstein D.R."/>
        </authorList>
    </citation>
    <scope>NUCLEOTIDE SEQUENCE</scope>
    <source>
        <strain evidence="20">SS15</strain>
        <tissue evidence="20">Liver</tissue>
    </source>
</reference>
<dbReference type="EMBL" id="JADDUC010000117">
    <property type="protein sequence ID" value="KAG0118206.1"/>
    <property type="molecule type" value="Genomic_DNA"/>
</dbReference>
<evidence type="ECO:0000256" key="5">
    <source>
        <dbReference type="ARBA" id="ARBA00022723"/>
    </source>
</evidence>
<evidence type="ECO:0000256" key="6">
    <source>
        <dbReference type="ARBA" id="ARBA00022729"/>
    </source>
</evidence>
<keyword evidence="3" id="KW-0272">Extracellular matrix</keyword>
<feature type="domain" description="Spondin" evidence="18">
    <location>
        <begin position="399"/>
        <end position="589"/>
    </location>
</feature>
<dbReference type="GO" id="GO:0031012">
    <property type="term" value="C:extracellular matrix"/>
    <property type="evidence" value="ECO:0007669"/>
    <property type="project" value="TreeGrafter"/>
</dbReference>
<dbReference type="OrthoDB" id="6090599at2759"/>
<keyword evidence="16" id="KW-0472">Membrane</keyword>
<reference evidence="20 21" key="2">
    <citation type="journal article" date="2021" name="J. Hered.">
        <title>Feather Gene Expression Elucidates the Developmental Basis of Plumage Iridescence in African Starlings.</title>
        <authorList>
            <person name="Rubenstein D.R."/>
            <person name="Corvelo A."/>
            <person name="MacManes M.D."/>
            <person name="Maia R."/>
            <person name="Narzisi G."/>
            <person name="Rousaki A."/>
            <person name="Vandenabeele P."/>
            <person name="Shawkey M.D."/>
            <person name="Solomon J."/>
        </authorList>
    </citation>
    <scope>NUCLEOTIDE SEQUENCE [LARGE SCALE GENOMIC DNA]</scope>
    <source>
        <strain evidence="20">SS15</strain>
    </source>
</reference>
<dbReference type="PROSITE" id="PS51020">
    <property type="entry name" value="SPONDIN"/>
    <property type="match status" value="1"/>
</dbReference>
<evidence type="ECO:0000256" key="3">
    <source>
        <dbReference type="ARBA" id="ARBA00022530"/>
    </source>
</evidence>
<dbReference type="Pfam" id="PF19028">
    <property type="entry name" value="TSP1_spondin"/>
    <property type="match status" value="1"/>
</dbReference>
<accession>A0A835NN94</accession>
<gene>
    <name evidence="20" type="ORF">IHE44_0012836</name>
    <name evidence="19" type="ORF">IHE44_001366</name>
</gene>
<evidence type="ECO:0000256" key="10">
    <source>
        <dbReference type="ARBA" id="ARBA00023157"/>
    </source>
</evidence>
<dbReference type="PROSITE" id="PS50092">
    <property type="entry name" value="TSP1"/>
    <property type="match status" value="1"/>
</dbReference>
<evidence type="ECO:0000256" key="13">
    <source>
        <dbReference type="ARBA" id="ARBA00069886"/>
    </source>
</evidence>
<dbReference type="SUPFAM" id="SSF82895">
    <property type="entry name" value="TSP-1 type 1 repeat"/>
    <property type="match status" value="1"/>
</dbReference>
<dbReference type="PANTHER" id="PTHR11311">
    <property type="entry name" value="SPONDIN"/>
    <property type="match status" value="1"/>
</dbReference>
<dbReference type="EMBL" id="JADDUC020000006">
    <property type="protein sequence ID" value="KAI1238121.1"/>
    <property type="molecule type" value="Genomic_DNA"/>
</dbReference>
<comment type="subcellular location">
    <subcellularLocation>
        <location evidence="1">Secreted</location>
        <location evidence="1">Extracellular space</location>
        <location evidence="1">Extracellular matrix</location>
    </subcellularLocation>
</comment>
<evidence type="ECO:0000259" key="17">
    <source>
        <dbReference type="PROSITE" id="PS50866"/>
    </source>
</evidence>
<evidence type="ECO:0000256" key="12">
    <source>
        <dbReference type="ARBA" id="ARBA00062529"/>
    </source>
</evidence>
<keyword evidence="9" id="KW-0130">Cell adhesion</keyword>
<keyword evidence="16" id="KW-1133">Transmembrane helix</keyword>
<dbReference type="InterPro" id="IPR009038">
    <property type="entry name" value="GOLD_dom"/>
</dbReference>
<dbReference type="InterPro" id="IPR038678">
    <property type="entry name" value="Spondin_N_sf"/>
</dbReference>
<dbReference type="FunFam" id="2.20.100.10:FF:000037">
    <property type="entry name" value="Spondin 2"/>
    <property type="match status" value="1"/>
</dbReference>
<keyword evidence="2" id="KW-0964">Secreted</keyword>
<dbReference type="Proteomes" id="UP000618051">
    <property type="component" value="Unassembled WGS sequence"/>
</dbReference>
<keyword evidence="10" id="KW-1015">Disulfide bond</keyword>
<keyword evidence="15" id="KW-0175">Coiled coil</keyword>
<dbReference type="FunFam" id="2.60.40.2130:FF:000003">
    <property type="entry name" value="Spondin 2"/>
    <property type="match status" value="1"/>
</dbReference>
<dbReference type="PANTHER" id="PTHR11311:SF15">
    <property type="entry name" value="SPONDIN-2"/>
    <property type="match status" value="1"/>
</dbReference>
<dbReference type="InterPro" id="IPR009465">
    <property type="entry name" value="Spondin_N"/>
</dbReference>
<dbReference type="Pfam" id="PF06468">
    <property type="entry name" value="Spond_N"/>
    <property type="match status" value="1"/>
</dbReference>
<evidence type="ECO:0000313" key="21">
    <source>
        <dbReference type="Proteomes" id="UP000618051"/>
    </source>
</evidence>
<dbReference type="Gene3D" id="2.20.100.10">
    <property type="entry name" value="Thrombospondin type-1 (TSP1) repeat"/>
    <property type="match status" value="1"/>
</dbReference>
<dbReference type="AlphaFoldDB" id="A0A835NN94"/>
<keyword evidence="4" id="KW-0399">Innate immunity</keyword>
<keyword evidence="7" id="KW-0106">Calcium</keyword>
<keyword evidence="21" id="KW-1185">Reference proteome</keyword>
<dbReference type="InterPro" id="IPR051418">
    <property type="entry name" value="Spondin/Thrombospondin_T1"/>
</dbReference>
<dbReference type="Gene3D" id="2.60.40.2130">
    <property type="entry name" value="F-spondin domain"/>
    <property type="match status" value="1"/>
</dbReference>
<evidence type="ECO:0000256" key="16">
    <source>
        <dbReference type="SAM" id="Phobius"/>
    </source>
</evidence>
<evidence type="ECO:0000313" key="20">
    <source>
        <dbReference type="EMBL" id="KAI1238121.1"/>
    </source>
</evidence>
<evidence type="ECO:0000256" key="4">
    <source>
        <dbReference type="ARBA" id="ARBA00022588"/>
    </source>
</evidence>
<keyword evidence="16" id="KW-0812">Transmembrane</keyword>
<protein>
    <recommendedName>
        <fullName evidence="13">Spondin-2</fullName>
    </recommendedName>
    <alternativeName>
        <fullName evidence="14">Mindin</fullName>
    </alternativeName>
</protein>
<comment type="caution">
    <text evidence="19">The sequence shown here is derived from an EMBL/GenBank/DDBJ whole genome shotgun (WGS) entry which is preliminary data.</text>
</comment>
<evidence type="ECO:0000256" key="14">
    <source>
        <dbReference type="ARBA" id="ARBA00074997"/>
    </source>
</evidence>
<dbReference type="InterPro" id="IPR044004">
    <property type="entry name" value="TSP1_spondin_dom"/>
</dbReference>
<dbReference type="GO" id="GO:0046872">
    <property type="term" value="F:metal ion binding"/>
    <property type="evidence" value="ECO:0007669"/>
    <property type="project" value="UniProtKB-KW"/>
</dbReference>
<comment type="subunit">
    <text evidence="12">Monomer. Interacts with integrin.</text>
</comment>
<dbReference type="InterPro" id="IPR036383">
    <property type="entry name" value="TSP1_rpt_sf"/>
</dbReference>
<feature type="coiled-coil region" evidence="15">
    <location>
        <begin position="816"/>
        <end position="843"/>
    </location>
</feature>
<evidence type="ECO:0000256" key="1">
    <source>
        <dbReference type="ARBA" id="ARBA00004498"/>
    </source>
</evidence>
<evidence type="ECO:0000256" key="8">
    <source>
        <dbReference type="ARBA" id="ARBA00022859"/>
    </source>
</evidence>
<keyword evidence="11" id="KW-0325">Glycoprotein</keyword>
<name>A0A835NN94_9PASS</name>
<dbReference type="SMART" id="SM00209">
    <property type="entry name" value="TSP1"/>
    <property type="match status" value="1"/>
</dbReference>
<sequence>MPSTTLGMNVADLQAAGKHRQMVTVLQHGASRARQPPSTTYCIEPGVDRCSRHLSTPLCRQKEKRRQDTYAVFGDVVRDHKNWACGSSTLHLKGPQIFTGSYYEVGGTLERMEYPGIKQSVPKDNKSFNLFVDASKALRTACAGKCTDTQRQNPKIFLHLPSKMYYECIAVDMDLPSSNKLEKTILLLFMGVTCLLEGNFLGAGPCNLLENVTKSYQKKLVGMIANQNPERTTILQRQRVTVPRNPTRNRDRYQDCYTTLTNADIEDMKYFESILFELKSTLSRADPGKGVTEQQKGCPCFSWLWQFGSGGLWGGKEGDYNVCMHMERLLTKHMSVAKEQIQGQGSESPAGYAVQGAKAAAVGMPQGMENLMFVYWSCKVLWTVLVTMLGYSSSLPVGEDALCTAEELAKYRIIFTGKWSQTAFPKQYPLYRPPAQWSSLLGVTHSSDYNMWKKNEYASNGVRDFAEKGEAWALMKEIEEAGEKIQSVHGIFSAPAISSGTGQTSTELEVHPRHPLVSFVVRIVPSPDWFVGIDSLNLCEGDHWMDEVSVDLFPYDAGTDSGFTFSSPNFATIPQDTVTEITCSSPSHPANSFYYPKLKILPPIAQVTMVKLKKSQLGLSAPFINLPAKSNEIIDSVSETPLDCEVSQWSSWGLCRGVCRETGTKIRTRFVLLQPANNGMPCPNLDEETGFPQREEKCIIEDIPSDTLVVGNYKVQRWDIHKHDFLESAPGLGMFVTVTSPTGELQITNPMDISKLQVLLSKLYGPQGTFSFTSYLSGEHIICFQSNSTRFAVIAGSKLRIHLDIRVGEHFLDESAIQAKDKVDEVNVRLEHLIEQIHHVTREQDYEREREEKFRKTSEETNSNILWWAIVQTLILISVGIWQIKSLRDFFIAKKLV</sequence>
<dbReference type="InterPro" id="IPR000884">
    <property type="entry name" value="TSP1_rpt"/>
</dbReference>
<feature type="transmembrane region" description="Helical" evidence="16">
    <location>
        <begin position="865"/>
        <end position="884"/>
    </location>
</feature>
<evidence type="ECO:0000256" key="7">
    <source>
        <dbReference type="ARBA" id="ARBA00022837"/>
    </source>
</evidence>
<dbReference type="GO" id="GO:0007155">
    <property type="term" value="P:cell adhesion"/>
    <property type="evidence" value="ECO:0007669"/>
    <property type="project" value="UniProtKB-KW"/>
</dbReference>
<proteinExistence type="predicted"/>
<evidence type="ECO:0000256" key="15">
    <source>
        <dbReference type="SAM" id="Coils"/>
    </source>
</evidence>
<dbReference type="SMART" id="SM01190">
    <property type="entry name" value="EMP24_GP25L"/>
    <property type="match status" value="1"/>
</dbReference>
<evidence type="ECO:0000256" key="2">
    <source>
        <dbReference type="ARBA" id="ARBA00022525"/>
    </source>
</evidence>
<dbReference type="PROSITE" id="PS50866">
    <property type="entry name" value="GOLD"/>
    <property type="match status" value="1"/>
</dbReference>
<dbReference type="Pfam" id="PF01105">
    <property type="entry name" value="EMP24_GP25L"/>
    <property type="match status" value="1"/>
</dbReference>